<gene>
    <name evidence="2" type="ORF">AXG93_4601s1110</name>
</gene>
<dbReference type="EMBL" id="LVLJ01002264">
    <property type="protein sequence ID" value="OAE26012.1"/>
    <property type="molecule type" value="Genomic_DNA"/>
</dbReference>
<feature type="region of interest" description="Disordered" evidence="1">
    <location>
        <begin position="57"/>
        <end position="103"/>
    </location>
</feature>
<accession>A0A176W0L9</accession>
<evidence type="ECO:0000256" key="1">
    <source>
        <dbReference type="SAM" id="MobiDB-lite"/>
    </source>
</evidence>
<organism evidence="2 3">
    <name type="scientific">Marchantia polymorpha subsp. ruderalis</name>
    <dbReference type="NCBI Taxonomy" id="1480154"/>
    <lineage>
        <taxon>Eukaryota</taxon>
        <taxon>Viridiplantae</taxon>
        <taxon>Streptophyta</taxon>
        <taxon>Embryophyta</taxon>
        <taxon>Marchantiophyta</taxon>
        <taxon>Marchantiopsida</taxon>
        <taxon>Marchantiidae</taxon>
        <taxon>Marchantiales</taxon>
        <taxon>Marchantiaceae</taxon>
        <taxon>Marchantia</taxon>
    </lineage>
</organism>
<comment type="caution">
    <text evidence="2">The sequence shown here is derived from an EMBL/GenBank/DDBJ whole genome shotgun (WGS) entry which is preliminary data.</text>
</comment>
<name>A0A176W0L9_MARPO</name>
<protein>
    <submittedName>
        <fullName evidence="2">Uncharacterized protein</fullName>
    </submittedName>
</protein>
<reference evidence="2" key="1">
    <citation type="submission" date="2016-03" db="EMBL/GenBank/DDBJ databases">
        <title>Mechanisms controlling the formation of the plant cell surface in tip-growing cells are functionally conserved among land plants.</title>
        <authorList>
            <person name="Honkanen S."/>
            <person name="Jones V.A."/>
            <person name="Morieri G."/>
            <person name="Champion C."/>
            <person name="Hetherington A.J."/>
            <person name="Kelly S."/>
            <person name="Saint-Marcoux D."/>
            <person name="Proust H."/>
            <person name="Prescott H."/>
            <person name="Dolan L."/>
        </authorList>
    </citation>
    <scope>NUCLEOTIDE SEQUENCE [LARGE SCALE GENOMIC DNA]</scope>
    <source>
        <tissue evidence="2">Whole gametophyte</tissue>
    </source>
</reference>
<evidence type="ECO:0000313" key="3">
    <source>
        <dbReference type="Proteomes" id="UP000077202"/>
    </source>
</evidence>
<keyword evidence="3" id="KW-1185">Reference proteome</keyword>
<evidence type="ECO:0000313" key="2">
    <source>
        <dbReference type="EMBL" id="OAE26012.1"/>
    </source>
</evidence>
<proteinExistence type="predicted"/>
<sequence length="103" mass="10870">METNLWRWGVESADRIRSDPRPREAVVDLFAIPFQGGVVAIGGRGIIDCVIPPAGGHAGGQAHNCAAEHGAHPLLTGTRRSSPAPADEEPNQDEPGRIQKTAS</sequence>
<dbReference type="AlphaFoldDB" id="A0A176W0L9"/>
<dbReference type="Proteomes" id="UP000077202">
    <property type="component" value="Unassembled WGS sequence"/>
</dbReference>